<sequence length="136" mass="14967">MAVEIIFKDGGAERLFREKLPGERRHVFQRRLHRPYGISRLNYVHIVAEHLDGGAFVVHSGDPRDAEKLLSLFDDVAAGEAVSSGVEGGAGDDEIRLFPRQHLGEIREDLVRMLGEIIVSADVGHGDVGLAAEKLF</sequence>
<organism evidence="1">
    <name type="scientific">bioreactor metagenome</name>
    <dbReference type="NCBI Taxonomy" id="1076179"/>
    <lineage>
        <taxon>unclassified sequences</taxon>
        <taxon>metagenomes</taxon>
        <taxon>ecological metagenomes</taxon>
    </lineage>
</organism>
<evidence type="ECO:0000313" key="1">
    <source>
        <dbReference type="EMBL" id="MPN29160.1"/>
    </source>
</evidence>
<gene>
    <name evidence="1" type="ORF">SDC9_176611</name>
</gene>
<accession>A0A645GSB0</accession>
<protein>
    <submittedName>
        <fullName evidence="1">Uncharacterized protein</fullName>
    </submittedName>
</protein>
<proteinExistence type="predicted"/>
<reference evidence="1" key="1">
    <citation type="submission" date="2019-08" db="EMBL/GenBank/DDBJ databases">
        <authorList>
            <person name="Kucharzyk K."/>
            <person name="Murdoch R.W."/>
            <person name="Higgins S."/>
            <person name="Loffler F."/>
        </authorList>
    </citation>
    <scope>NUCLEOTIDE SEQUENCE</scope>
</reference>
<dbReference type="EMBL" id="VSSQ01079723">
    <property type="protein sequence ID" value="MPN29160.1"/>
    <property type="molecule type" value="Genomic_DNA"/>
</dbReference>
<comment type="caution">
    <text evidence="1">The sequence shown here is derived from an EMBL/GenBank/DDBJ whole genome shotgun (WGS) entry which is preliminary data.</text>
</comment>
<name>A0A645GSB0_9ZZZZ</name>
<dbReference type="AlphaFoldDB" id="A0A645GSB0"/>